<dbReference type="SUPFAM" id="SSF53448">
    <property type="entry name" value="Nucleotide-diphospho-sugar transferases"/>
    <property type="match status" value="1"/>
</dbReference>
<dbReference type="Pfam" id="PF00535">
    <property type="entry name" value="Glycos_transf_2"/>
    <property type="match status" value="1"/>
</dbReference>
<dbReference type="InterPro" id="IPR029044">
    <property type="entry name" value="Nucleotide-diphossugar_trans"/>
</dbReference>
<evidence type="ECO:0000259" key="4">
    <source>
        <dbReference type="Pfam" id="PF00535"/>
    </source>
</evidence>
<reference evidence="5 6" key="1">
    <citation type="submission" date="2016-08" db="EMBL/GenBank/DDBJ databases">
        <title>A Parts List for Fungal Cellulosomes Revealed by Comparative Genomics.</title>
        <authorList>
            <consortium name="DOE Joint Genome Institute"/>
            <person name="Haitjema C.H."/>
            <person name="Gilmore S.P."/>
            <person name="Henske J.K."/>
            <person name="Solomon K.V."/>
            <person name="De Groot R."/>
            <person name="Kuo A."/>
            <person name="Mondo S.J."/>
            <person name="Salamov A.A."/>
            <person name="Labutti K."/>
            <person name="Zhao Z."/>
            <person name="Chiniquy J."/>
            <person name="Barry K."/>
            <person name="Brewer H.M."/>
            <person name="Purvine S.O."/>
            <person name="Wright A.T."/>
            <person name="Boxma B."/>
            <person name="Van Alen T."/>
            <person name="Hackstein J.H."/>
            <person name="Baker S.E."/>
            <person name="Grigoriev I.V."/>
            <person name="O'Malley M.A."/>
        </authorList>
    </citation>
    <scope>NUCLEOTIDE SEQUENCE [LARGE SCALE GENOMIC DNA]</scope>
    <source>
        <strain evidence="5 6">S4</strain>
    </source>
</reference>
<evidence type="ECO:0000313" key="6">
    <source>
        <dbReference type="Proteomes" id="UP000193944"/>
    </source>
</evidence>
<feature type="compositionally biased region" description="Basic and acidic residues" evidence="1">
    <location>
        <begin position="37"/>
        <end position="53"/>
    </location>
</feature>
<evidence type="ECO:0000256" key="3">
    <source>
        <dbReference type="SAM" id="SignalP"/>
    </source>
</evidence>
<sequence>MFIKNNILLKVLIILLLLNILNFIKFANAESENQEQNQEKEKQEEEKEKEKEEEKIKPLVSIIIPSYNSAKYLDRCIEHALKQTLKNVEVIVINDNSSDNTEEILAKYTNDKRFKYASIHPNHGAAMGRNIGMDLSTGEFIGFVDSDDYVDYEFFEFLYKLSKDKDIVIGMFVNSTNDSNKYFKHPKWERYGCVGDTIWRKSFIDENNVRFNTTLKIAEDLNFREKVYALKPRRMDAPDEGIYYYYKRREGSLMNYTNSFIDGMTDGANKSEFNSSSEYRNVDFILFKMKIRPYLKYIKPASAVLIIIIIIILTIVLICCCYRHRKRKFAKLNGSNEKNILLNNEDDDDDDDSVINVDIDLNINDVNNNNDIIIKSSN</sequence>
<dbReference type="OrthoDB" id="3784at2759"/>
<organism evidence="5 6">
    <name type="scientific">Anaeromyces robustus</name>
    <dbReference type="NCBI Taxonomy" id="1754192"/>
    <lineage>
        <taxon>Eukaryota</taxon>
        <taxon>Fungi</taxon>
        <taxon>Fungi incertae sedis</taxon>
        <taxon>Chytridiomycota</taxon>
        <taxon>Chytridiomycota incertae sedis</taxon>
        <taxon>Neocallimastigomycetes</taxon>
        <taxon>Neocallimastigales</taxon>
        <taxon>Neocallimastigaceae</taxon>
        <taxon>Anaeromyces</taxon>
    </lineage>
</organism>
<dbReference type="InterPro" id="IPR001173">
    <property type="entry name" value="Glyco_trans_2-like"/>
</dbReference>
<dbReference type="EMBL" id="MCFG01000273">
    <property type="protein sequence ID" value="ORX76898.1"/>
    <property type="molecule type" value="Genomic_DNA"/>
</dbReference>
<keyword evidence="2" id="KW-1133">Transmembrane helix</keyword>
<reference evidence="5 6" key="2">
    <citation type="submission" date="2016-08" db="EMBL/GenBank/DDBJ databases">
        <title>Pervasive Adenine N6-methylation of Active Genes in Fungi.</title>
        <authorList>
            <consortium name="DOE Joint Genome Institute"/>
            <person name="Mondo S.J."/>
            <person name="Dannebaum R.O."/>
            <person name="Kuo R.C."/>
            <person name="Labutti K."/>
            <person name="Haridas S."/>
            <person name="Kuo A."/>
            <person name="Salamov A."/>
            <person name="Ahrendt S.R."/>
            <person name="Lipzen A."/>
            <person name="Sullivan W."/>
            <person name="Andreopoulos W.B."/>
            <person name="Clum A."/>
            <person name="Lindquist E."/>
            <person name="Daum C."/>
            <person name="Ramamoorthy G.K."/>
            <person name="Gryganskyi A."/>
            <person name="Culley D."/>
            <person name="Magnuson J.K."/>
            <person name="James T.Y."/>
            <person name="O'Malley M.A."/>
            <person name="Stajich J.E."/>
            <person name="Spatafora J.W."/>
            <person name="Visel A."/>
            <person name="Grigoriev I.V."/>
        </authorList>
    </citation>
    <scope>NUCLEOTIDE SEQUENCE [LARGE SCALE GENOMIC DNA]</scope>
    <source>
        <strain evidence="5 6">S4</strain>
    </source>
</reference>
<feature type="chain" id="PRO_5012960108" evidence="3">
    <location>
        <begin position="30"/>
        <end position="378"/>
    </location>
</feature>
<keyword evidence="2" id="KW-0812">Transmembrane</keyword>
<keyword evidence="5" id="KW-0808">Transferase</keyword>
<feature type="domain" description="Glycosyltransferase 2-like" evidence="4">
    <location>
        <begin position="61"/>
        <end position="203"/>
    </location>
</feature>
<evidence type="ECO:0000256" key="2">
    <source>
        <dbReference type="SAM" id="Phobius"/>
    </source>
</evidence>
<feature type="transmembrane region" description="Helical" evidence="2">
    <location>
        <begin position="301"/>
        <end position="322"/>
    </location>
</feature>
<accession>A0A1Y1WUB7</accession>
<evidence type="ECO:0000256" key="1">
    <source>
        <dbReference type="SAM" id="MobiDB-lite"/>
    </source>
</evidence>
<proteinExistence type="predicted"/>
<dbReference type="PANTHER" id="PTHR22916">
    <property type="entry name" value="GLYCOSYLTRANSFERASE"/>
    <property type="match status" value="1"/>
</dbReference>
<feature type="region of interest" description="Disordered" evidence="1">
    <location>
        <begin position="32"/>
        <end position="53"/>
    </location>
</feature>
<feature type="signal peptide" evidence="3">
    <location>
        <begin position="1"/>
        <end position="29"/>
    </location>
</feature>
<evidence type="ECO:0000313" key="5">
    <source>
        <dbReference type="EMBL" id="ORX76898.1"/>
    </source>
</evidence>
<dbReference type="Proteomes" id="UP000193944">
    <property type="component" value="Unassembled WGS sequence"/>
</dbReference>
<dbReference type="GO" id="GO:0016758">
    <property type="term" value="F:hexosyltransferase activity"/>
    <property type="evidence" value="ECO:0007669"/>
    <property type="project" value="UniProtKB-ARBA"/>
</dbReference>
<keyword evidence="3" id="KW-0732">Signal</keyword>
<keyword evidence="2" id="KW-0472">Membrane</keyword>
<dbReference type="STRING" id="1754192.A0A1Y1WUB7"/>
<dbReference type="CDD" id="cd00761">
    <property type="entry name" value="Glyco_tranf_GTA_type"/>
    <property type="match status" value="1"/>
</dbReference>
<dbReference type="AlphaFoldDB" id="A0A1Y1WUB7"/>
<name>A0A1Y1WUB7_9FUNG</name>
<gene>
    <name evidence="5" type="ORF">BCR32DRAFT_329144</name>
</gene>
<dbReference type="PANTHER" id="PTHR22916:SF3">
    <property type="entry name" value="UDP-GLCNAC:BETAGAL BETA-1,3-N-ACETYLGLUCOSAMINYLTRANSFERASE-LIKE PROTEIN 1"/>
    <property type="match status" value="1"/>
</dbReference>
<protein>
    <submittedName>
        <fullName evidence="5">Nucleotide-diphospho-sugar transferase</fullName>
    </submittedName>
</protein>
<dbReference type="Gene3D" id="3.90.550.10">
    <property type="entry name" value="Spore Coat Polysaccharide Biosynthesis Protein SpsA, Chain A"/>
    <property type="match status" value="1"/>
</dbReference>
<comment type="caution">
    <text evidence="5">The sequence shown here is derived from an EMBL/GenBank/DDBJ whole genome shotgun (WGS) entry which is preliminary data.</text>
</comment>
<keyword evidence="6" id="KW-1185">Reference proteome</keyword>